<sequence length="44" mass="4807">MLFRVMVEETCNYKLVASCLEVRIGISVVSALGCPCISNDILDT</sequence>
<protein>
    <submittedName>
        <fullName evidence="1">Uncharacterized protein</fullName>
    </submittedName>
</protein>
<name>A0A0A8Y398_ARUDO</name>
<dbReference type="PROSITE" id="PS51257">
    <property type="entry name" value="PROKAR_LIPOPROTEIN"/>
    <property type="match status" value="1"/>
</dbReference>
<reference evidence="1" key="2">
    <citation type="journal article" date="2015" name="Data Brief">
        <title>Shoot transcriptome of the giant reed, Arundo donax.</title>
        <authorList>
            <person name="Barrero R.A."/>
            <person name="Guerrero F.D."/>
            <person name="Moolhuijzen P."/>
            <person name="Goolsby J.A."/>
            <person name="Tidwell J."/>
            <person name="Bellgard S.E."/>
            <person name="Bellgard M.I."/>
        </authorList>
    </citation>
    <scope>NUCLEOTIDE SEQUENCE</scope>
    <source>
        <tissue evidence="1">Shoot tissue taken approximately 20 cm above the soil surface</tissue>
    </source>
</reference>
<accession>A0A0A8Y398</accession>
<dbReference type="EMBL" id="GBRH01278135">
    <property type="protein sequence ID" value="JAD19760.1"/>
    <property type="molecule type" value="Transcribed_RNA"/>
</dbReference>
<evidence type="ECO:0000313" key="1">
    <source>
        <dbReference type="EMBL" id="JAD19760.1"/>
    </source>
</evidence>
<reference evidence="1" key="1">
    <citation type="submission" date="2014-09" db="EMBL/GenBank/DDBJ databases">
        <authorList>
            <person name="Magalhaes I.L.F."/>
            <person name="Oliveira U."/>
            <person name="Santos F.R."/>
            <person name="Vidigal T.H.D.A."/>
            <person name="Brescovit A.D."/>
            <person name="Santos A.J."/>
        </authorList>
    </citation>
    <scope>NUCLEOTIDE SEQUENCE</scope>
    <source>
        <tissue evidence="1">Shoot tissue taken approximately 20 cm above the soil surface</tissue>
    </source>
</reference>
<proteinExistence type="predicted"/>
<dbReference type="AlphaFoldDB" id="A0A0A8Y398"/>
<organism evidence="1">
    <name type="scientific">Arundo donax</name>
    <name type="common">Giant reed</name>
    <name type="synonym">Donax arundinaceus</name>
    <dbReference type="NCBI Taxonomy" id="35708"/>
    <lineage>
        <taxon>Eukaryota</taxon>
        <taxon>Viridiplantae</taxon>
        <taxon>Streptophyta</taxon>
        <taxon>Embryophyta</taxon>
        <taxon>Tracheophyta</taxon>
        <taxon>Spermatophyta</taxon>
        <taxon>Magnoliopsida</taxon>
        <taxon>Liliopsida</taxon>
        <taxon>Poales</taxon>
        <taxon>Poaceae</taxon>
        <taxon>PACMAD clade</taxon>
        <taxon>Arundinoideae</taxon>
        <taxon>Arundineae</taxon>
        <taxon>Arundo</taxon>
    </lineage>
</organism>